<dbReference type="GeneID" id="31010633"/>
<feature type="region of interest" description="Disordered" evidence="2">
    <location>
        <begin position="309"/>
        <end position="341"/>
    </location>
</feature>
<feature type="region of interest" description="Disordered" evidence="2">
    <location>
        <begin position="1"/>
        <end position="28"/>
    </location>
</feature>
<evidence type="ECO:0000256" key="1">
    <source>
        <dbReference type="ARBA" id="ARBA00023242"/>
    </source>
</evidence>
<feature type="region of interest" description="Disordered" evidence="2">
    <location>
        <begin position="162"/>
        <end position="189"/>
    </location>
</feature>
<keyword evidence="1" id="KW-0539">Nucleus</keyword>
<dbReference type="PROSITE" id="PS50048">
    <property type="entry name" value="ZN2_CY6_FUNGAL_2"/>
    <property type="match status" value="1"/>
</dbReference>
<dbReference type="InterPro" id="IPR001138">
    <property type="entry name" value="Zn2Cys6_DnaBD"/>
</dbReference>
<dbReference type="Proteomes" id="UP000183809">
    <property type="component" value="Unassembled WGS sequence"/>
</dbReference>
<dbReference type="AlphaFoldDB" id="A0A1J9S7R7"/>
<organism evidence="4 5">
    <name type="scientific">Diplodia corticola</name>
    <dbReference type="NCBI Taxonomy" id="236234"/>
    <lineage>
        <taxon>Eukaryota</taxon>
        <taxon>Fungi</taxon>
        <taxon>Dikarya</taxon>
        <taxon>Ascomycota</taxon>
        <taxon>Pezizomycotina</taxon>
        <taxon>Dothideomycetes</taxon>
        <taxon>Dothideomycetes incertae sedis</taxon>
        <taxon>Botryosphaeriales</taxon>
        <taxon>Botryosphaeriaceae</taxon>
        <taxon>Diplodia</taxon>
    </lineage>
</organism>
<name>A0A1J9S7R7_9PEZI</name>
<protein>
    <submittedName>
        <fullName evidence="4">C6 finger domain-containing protein</fullName>
    </submittedName>
</protein>
<dbReference type="EMBL" id="MNUE01000011">
    <property type="protein sequence ID" value="OJD36535.1"/>
    <property type="molecule type" value="Genomic_DNA"/>
</dbReference>
<dbReference type="STRING" id="236234.A0A1J9S7R7"/>
<gene>
    <name evidence="4" type="ORF">BKCO1_1100020</name>
</gene>
<dbReference type="OrthoDB" id="3790821at2759"/>
<dbReference type="GO" id="GO:0008270">
    <property type="term" value="F:zinc ion binding"/>
    <property type="evidence" value="ECO:0007669"/>
    <property type="project" value="InterPro"/>
</dbReference>
<comment type="caution">
    <text evidence="4">The sequence shown here is derived from an EMBL/GenBank/DDBJ whole genome shotgun (WGS) entry which is preliminary data.</text>
</comment>
<feature type="region of interest" description="Disordered" evidence="2">
    <location>
        <begin position="68"/>
        <end position="103"/>
    </location>
</feature>
<dbReference type="InterPro" id="IPR036864">
    <property type="entry name" value="Zn2-C6_fun-type_DNA-bd_sf"/>
</dbReference>
<dbReference type="Pfam" id="PF00172">
    <property type="entry name" value="Zn_clus"/>
    <property type="match status" value="1"/>
</dbReference>
<dbReference type="CDD" id="cd00067">
    <property type="entry name" value="GAL4"/>
    <property type="match status" value="1"/>
</dbReference>
<reference evidence="4 5" key="1">
    <citation type="submission" date="2016-10" db="EMBL/GenBank/DDBJ databases">
        <title>Proteomics and genomics reveal pathogen-plant mechanisms compatible with a hemibiotrophic lifestyle of Diplodia corticola.</title>
        <authorList>
            <person name="Fernandes I."/>
            <person name="De Jonge R."/>
            <person name="Van De Peer Y."/>
            <person name="Devreese B."/>
            <person name="Alves A."/>
            <person name="Esteves A.C."/>
        </authorList>
    </citation>
    <scope>NUCLEOTIDE SEQUENCE [LARGE SCALE GENOMIC DNA]</scope>
    <source>
        <strain evidence="4 5">CBS 112549</strain>
    </source>
</reference>
<dbReference type="PROSITE" id="PS00463">
    <property type="entry name" value="ZN2_CY6_FUNGAL_1"/>
    <property type="match status" value="1"/>
</dbReference>
<feature type="compositionally biased region" description="Polar residues" evidence="2">
    <location>
        <begin position="1"/>
        <end position="10"/>
    </location>
</feature>
<dbReference type="Gene3D" id="4.10.240.10">
    <property type="entry name" value="Zn(2)-C6 fungal-type DNA-binding domain"/>
    <property type="match status" value="1"/>
</dbReference>
<feature type="compositionally biased region" description="Low complexity" evidence="2">
    <location>
        <begin position="78"/>
        <end position="103"/>
    </location>
</feature>
<evidence type="ECO:0000313" key="5">
    <source>
        <dbReference type="Proteomes" id="UP000183809"/>
    </source>
</evidence>
<accession>A0A1J9S7R7</accession>
<evidence type="ECO:0000313" key="4">
    <source>
        <dbReference type="EMBL" id="OJD36535.1"/>
    </source>
</evidence>
<evidence type="ECO:0000259" key="3">
    <source>
        <dbReference type="PROSITE" id="PS50048"/>
    </source>
</evidence>
<feature type="compositionally biased region" description="Low complexity" evidence="2">
    <location>
        <begin position="328"/>
        <end position="340"/>
    </location>
</feature>
<dbReference type="SMART" id="SM00066">
    <property type="entry name" value="GAL4"/>
    <property type="match status" value="1"/>
</dbReference>
<feature type="domain" description="Zn(2)-C6 fungal-type" evidence="3">
    <location>
        <begin position="36"/>
        <end position="66"/>
    </location>
</feature>
<proteinExistence type="predicted"/>
<dbReference type="RefSeq" id="XP_020132795.1">
    <property type="nucleotide sequence ID" value="XM_020270374.1"/>
</dbReference>
<keyword evidence="5" id="KW-1185">Reference proteome</keyword>
<sequence>MFSTLKNSTDPEGAYVLEPTRPPFDSKRQGKLARVACTHCRAKKLKCSGDSNGCARCLNKNIECRYPATGNPPPPERSSPSSAASEPASSAPPTEKAAAATAAPDDDVDALMNLDHPSTALFLGSLDAPPVGGDFLDPAPGTAQWPFDDLFSLQDLHAMQPAGQIGDGQQHPLAFPTAPDSGSGRVQQHQQDQRGKQGCTGLDLCCCYCIKDAIQTYEAVQVDLVVLTSQESPAAASQAQQCGTLCDCHNTAGLIDVLQHQKAALASCKALVACNRCRSQSAYAMFAISMCGTLLESIEHLHLLVSPDDDFTPPPAKAARRGTNPNMSPSHSRSQSRKSSVAQVPLAGCDDSLDGTPFARQQYRRGVQIGRWKLDDDDERHVIQGLLSARLVTLGRVIDGIERTVDENQWLAHENAVRRLREPFSLASLRIRQHSSSTESLESR</sequence>
<dbReference type="SUPFAM" id="SSF57701">
    <property type="entry name" value="Zn2/Cys6 DNA-binding domain"/>
    <property type="match status" value="1"/>
</dbReference>
<evidence type="ECO:0000256" key="2">
    <source>
        <dbReference type="SAM" id="MobiDB-lite"/>
    </source>
</evidence>
<dbReference type="GO" id="GO:0000981">
    <property type="term" value="F:DNA-binding transcription factor activity, RNA polymerase II-specific"/>
    <property type="evidence" value="ECO:0007669"/>
    <property type="project" value="InterPro"/>
</dbReference>